<organism evidence="1 2">
    <name type="scientific">Lindgomyces ingoldianus</name>
    <dbReference type="NCBI Taxonomy" id="673940"/>
    <lineage>
        <taxon>Eukaryota</taxon>
        <taxon>Fungi</taxon>
        <taxon>Dikarya</taxon>
        <taxon>Ascomycota</taxon>
        <taxon>Pezizomycotina</taxon>
        <taxon>Dothideomycetes</taxon>
        <taxon>Pleosporomycetidae</taxon>
        <taxon>Pleosporales</taxon>
        <taxon>Lindgomycetaceae</taxon>
        <taxon>Lindgomyces</taxon>
    </lineage>
</organism>
<reference evidence="1" key="1">
    <citation type="journal article" date="2020" name="Stud. Mycol.">
        <title>101 Dothideomycetes genomes: a test case for predicting lifestyles and emergence of pathogens.</title>
        <authorList>
            <person name="Haridas S."/>
            <person name="Albert R."/>
            <person name="Binder M."/>
            <person name="Bloem J."/>
            <person name="Labutti K."/>
            <person name="Salamov A."/>
            <person name="Andreopoulos B."/>
            <person name="Baker S."/>
            <person name="Barry K."/>
            <person name="Bills G."/>
            <person name="Bluhm B."/>
            <person name="Cannon C."/>
            <person name="Castanera R."/>
            <person name="Culley D."/>
            <person name="Daum C."/>
            <person name="Ezra D."/>
            <person name="Gonzalez J."/>
            <person name="Henrissat B."/>
            <person name="Kuo A."/>
            <person name="Liang C."/>
            <person name="Lipzen A."/>
            <person name="Lutzoni F."/>
            <person name="Magnuson J."/>
            <person name="Mondo S."/>
            <person name="Nolan M."/>
            <person name="Ohm R."/>
            <person name="Pangilinan J."/>
            <person name="Park H.-J."/>
            <person name="Ramirez L."/>
            <person name="Alfaro M."/>
            <person name="Sun H."/>
            <person name="Tritt A."/>
            <person name="Yoshinaga Y."/>
            <person name="Zwiers L.-H."/>
            <person name="Turgeon B."/>
            <person name="Goodwin S."/>
            <person name="Spatafora J."/>
            <person name="Crous P."/>
            <person name="Grigoriev I."/>
        </authorList>
    </citation>
    <scope>NUCLEOTIDE SEQUENCE</scope>
    <source>
        <strain evidence="1">ATCC 200398</strain>
    </source>
</reference>
<dbReference type="EMBL" id="MU003507">
    <property type="protein sequence ID" value="KAF2470783.1"/>
    <property type="molecule type" value="Genomic_DNA"/>
</dbReference>
<proteinExistence type="predicted"/>
<keyword evidence="2" id="KW-1185">Reference proteome</keyword>
<comment type="caution">
    <text evidence="1">The sequence shown here is derived from an EMBL/GenBank/DDBJ whole genome shotgun (WGS) entry which is preliminary data.</text>
</comment>
<sequence length="709" mass="78331">MHGVMFPYFCSLFTGKLVLSLGPPDLMSLSHEARQIERLPESSIGLIHQHVVFSNTWCQLSTPSIPSALSADSGGVTTEMFYLDERGVSQPPLEWEGNVTPAMAEFCLAWFYELISCQMDLAVASFNWERVAVRKRFRVPASLFPRVWLGKHLGPWFAGPMGPMLDPTQRQHQLSLCDQFDFRVSTHAGSKGFTSLQVIPCRFLPRCPDSWKICPLSSGFMSPTHLSTAPHPTIFITSARMENHALDTFAGNSAPSHWRHLKRGVFPFHPLDLGPRSFDASTTVLDFGTSPIWWGPLRQPCFKSHRSASSNDYNYHKPLNSGQNWYFSGAGCLLSSLAIWELSLYLCRLPYDIEFSPPFSLLLEPTNRVTISLHTALGDIYSLFCFAFDDMRRSQQDAASLKVHHIPRKYSLVLSASALCAQLLRLSRTLHVDPAISRCHQIPSTFLYHCIVHPSADEPPDADATFTSRLRCNVNIVEVDVQVLHPDFSSAISHDTIELLSGTPNCHFHSSSAACSQACQRTSLASGSASASSGKQISSPRDVTNPFTSQSTADCSDPGNLVRADISIKFGTTADIVADAISKATLPSPPPTPALTISLQYHYRLRIRMASSNLQSKLIIVGTLPALWFWLSGKLNLGKTQAPGISRLGAMGRTKKGFSVSKHIVKAILVPRMLGKVTLKDRGEHFETEAFSILHSTIQDKMDSNSCPL</sequence>
<protein>
    <submittedName>
        <fullName evidence="1">Uncharacterized protein</fullName>
    </submittedName>
</protein>
<dbReference type="Proteomes" id="UP000799755">
    <property type="component" value="Unassembled WGS sequence"/>
</dbReference>
<evidence type="ECO:0000313" key="1">
    <source>
        <dbReference type="EMBL" id="KAF2470783.1"/>
    </source>
</evidence>
<accession>A0ACB6QW29</accession>
<gene>
    <name evidence="1" type="ORF">BDR25DRAFT_355263</name>
</gene>
<evidence type="ECO:0000313" key="2">
    <source>
        <dbReference type="Proteomes" id="UP000799755"/>
    </source>
</evidence>
<name>A0ACB6QW29_9PLEO</name>